<evidence type="ECO:0000256" key="4">
    <source>
        <dbReference type="SAM" id="MobiDB-lite"/>
    </source>
</evidence>
<evidence type="ECO:0000313" key="7">
    <source>
        <dbReference type="EMBL" id="EYF06416.1"/>
    </source>
</evidence>
<keyword evidence="1 3" id="KW-0378">Hydrolase</keyword>
<name>A0A017TCQ1_9BACT</name>
<dbReference type="STRING" id="1192034.CAP_1946"/>
<feature type="compositionally biased region" description="Low complexity" evidence="4">
    <location>
        <begin position="17"/>
        <end position="31"/>
    </location>
</feature>
<dbReference type="RefSeq" id="WP_052374896.1">
    <property type="nucleotide sequence ID" value="NZ_ASRX01000016.1"/>
</dbReference>
<dbReference type="Gene3D" id="3.20.20.80">
    <property type="entry name" value="Glycosidases"/>
    <property type="match status" value="1"/>
</dbReference>
<dbReference type="SUPFAM" id="SSF51445">
    <property type="entry name" value="(Trans)glycosidases"/>
    <property type="match status" value="1"/>
</dbReference>
<comment type="caution">
    <text evidence="7">The sequence shown here is derived from an EMBL/GenBank/DDBJ whole genome shotgun (WGS) entry which is preliminary data.</text>
</comment>
<evidence type="ECO:0000259" key="6">
    <source>
        <dbReference type="Pfam" id="PF00150"/>
    </source>
</evidence>
<comment type="similarity">
    <text evidence="3">Belongs to the glycosyl hydrolase 5 (cellulase A) family.</text>
</comment>
<dbReference type="OrthoDB" id="1153097at2"/>
<evidence type="ECO:0000256" key="2">
    <source>
        <dbReference type="ARBA" id="ARBA00023295"/>
    </source>
</evidence>
<dbReference type="AlphaFoldDB" id="A0A017TCQ1"/>
<sequence length="429" mass="45500">MRTSSVLLALALCGCAAGSSSDPTSSGTTEPGNGGSGGTGANGGGGGAGGDGGSGGTDVPVPLPALPLHTSGRWILDANDQRFKLASVSWYGAEEKDYVPAGLERADRRDIAKLVRTLGFNSVRLPWSNEMFELNPVISDEVIAANPDLSGRRALDVFDAVIEALAHEGLVVILDNHVSIADWCCSDTDGNGLWHTAGYPEASWLADWAAIVERYRDQPAVVAAELRNELRPAGGQTPVWGGGDPLLDWHAAAQRGGNAVLGINPDLLIVVQGLNYSADLSGPYNLPVQLAVEDRLVYAAHDYAWFHENLATYDELKTTLGNMWGYLLVQDQAYTAPVWVNEFGTCHTSATCVTDAVGQGFWFAGIRQYLTEADIDWAYWSLNGTQARGTGRTFGAEDSYGVLDTAWAASASTDLLDALKTIQPATQGP</sequence>
<evidence type="ECO:0000256" key="3">
    <source>
        <dbReference type="RuleBase" id="RU361153"/>
    </source>
</evidence>
<feature type="region of interest" description="Disordered" evidence="4">
    <location>
        <begin position="17"/>
        <end position="63"/>
    </location>
</feature>
<feature type="domain" description="Glycoside hydrolase family 5" evidence="6">
    <location>
        <begin position="101"/>
        <end position="384"/>
    </location>
</feature>
<feature type="compositionally biased region" description="Gly residues" evidence="4">
    <location>
        <begin position="32"/>
        <end position="56"/>
    </location>
</feature>
<dbReference type="eggNOG" id="COG2730">
    <property type="taxonomic scope" value="Bacteria"/>
</dbReference>
<keyword evidence="5" id="KW-0732">Signal</keyword>
<dbReference type="PANTHER" id="PTHR31263:SF0">
    <property type="entry name" value="CELLULASE FAMILY PROTEIN (AFU_ORTHOLOGUE AFUA_5G14560)"/>
    <property type="match status" value="1"/>
</dbReference>
<dbReference type="PANTHER" id="PTHR31263">
    <property type="entry name" value="CELLULASE FAMILY PROTEIN (AFU_ORTHOLOGUE AFUA_5G14560)"/>
    <property type="match status" value="1"/>
</dbReference>
<evidence type="ECO:0000256" key="1">
    <source>
        <dbReference type="ARBA" id="ARBA00022801"/>
    </source>
</evidence>
<dbReference type="InterPro" id="IPR001547">
    <property type="entry name" value="Glyco_hydro_5"/>
</dbReference>
<dbReference type="GO" id="GO:0004553">
    <property type="term" value="F:hydrolase activity, hydrolyzing O-glycosyl compounds"/>
    <property type="evidence" value="ECO:0007669"/>
    <property type="project" value="InterPro"/>
</dbReference>
<dbReference type="Proteomes" id="UP000019678">
    <property type="component" value="Unassembled WGS sequence"/>
</dbReference>
<evidence type="ECO:0000313" key="8">
    <source>
        <dbReference type="Proteomes" id="UP000019678"/>
    </source>
</evidence>
<feature type="signal peptide" evidence="5">
    <location>
        <begin position="1"/>
        <end position="21"/>
    </location>
</feature>
<keyword evidence="8" id="KW-1185">Reference proteome</keyword>
<feature type="chain" id="PRO_5001497122" description="Glycoside hydrolase family 5 domain-containing protein" evidence="5">
    <location>
        <begin position="22"/>
        <end position="429"/>
    </location>
</feature>
<keyword evidence="2 3" id="KW-0326">Glycosidase</keyword>
<protein>
    <recommendedName>
        <fullName evidence="6">Glycoside hydrolase family 5 domain-containing protein</fullName>
    </recommendedName>
</protein>
<organism evidence="7 8">
    <name type="scientific">Chondromyces apiculatus DSM 436</name>
    <dbReference type="NCBI Taxonomy" id="1192034"/>
    <lineage>
        <taxon>Bacteria</taxon>
        <taxon>Pseudomonadati</taxon>
        <taxon>Myxococcota</taxon>
        <taxon>Polyangia</taxon>
        <taxon>Polyangiales</taxon>
        <taxon>Polyangiaceae</taxon>
        <taxon>Chondromyces</taxon>
    </lineage>
</organism>
<evidence type="ECO:0000256" key="5">
    <source>
        <dbReference type="SAM" id="SignalP"/>
    </source>
</evidence>
<dbReference type="Pfam" id="PF00150">
    <property type="entry name" value="Cellulase"/>
    <property type="match status" value="1"/>
</dbReference>
<dbReference type="GO" id="GO:0000272">
    <property type="term" value="P:polysaccharide catabolic process"/>
    <property type="evidence" value="ECO:0007669"/>
    <property type="project" value="InterPro"/>
</dbReference>
<proteinExistence type="inferred from homology"/>
<accession>A0A017TCQ1</accession>
<dbReference type="PROSITE" id="PS51257">
    <property type="entry name" value="PROKAR_LIPOPROTEIN"/>
    <property type="match status" value="1"/>
</dbReference>
<reference evidence="7 8" key="1">
    <citation type="submission" date="2013-05" db="EMBL/GenBank/DDBJ databases">
        <title>Genome assembly of Chondromyces apiculatus DSM 436.</title>
        <authorList>
            <person name="Sharma G."/>
            <person name="Khatri I."/>
            <person name="Kaur C."/>
            <person name="Mayilraj S."/>
            <person name="Subramanian S."/>
        </authorList>
    </citation>
    <scope>NUCLEOTIDE SEQUENCE [LARGE SCALE GENOMIC DNA]</scope>
    <source>
        <strain evidence="7 8">DSM 436</strain>
    </source>
</reference>
<gene>
    <name evidence="7" type="ORF">CAP_1946</name>
</gene>
<dbReference type="InterPro" id="IPR017853">
    <property type="entry name" value="GH"/>
</dbReference>
<dbReference type="EMBL" id="ASRX01000016">
    <property type="protein sequence ID" value="EYF06416.1"/>
    <property type="molecule type" value="Genomic_DNA"/>
</dbReference>